<dbReference type="OrthoDB" id="810421at2759"/>
<evidence type="ECO:0000313" key="2">
    <source>
        <dbReference type="Proteomes" id="UP000828251"/>
    </source>
</evidence>
<keyword evidence="2" id="KW-1185">Reference proteome</keyword>
<name>A0A9D3UHY8_9ROSI</name>
<dbReference type="Proteomes" id="UP000828251">
    <property type="component" value="Unassembled WGS sequence"/>
</dbReference>
<reference evidence="1 2" key="1">
    <citation type="journal article" date="2021" name="Plant Biotechnol. J.">
        <title>Multi-omics assisted identification of the key and species-specific regulatory components of drought-tolerant mechanisms in Gossypium stocksii.</title>
        <authorList>
            <person name="Yu D."/>
            <person name="Ke L."/>
            <person name="Zhang D."/>
            <person name="Wu Y."/>
            <person name="Sun Y."/>
            <person name="Mei J."/>
            <person name="Sun J."/>
            <person name="Sun Y."/>
        </authorList>
    </citation>
    <scope>NUCLEOTIDE SEQUENCE [LARGE SCALE GENOMIC DNA]</scope>
    <source>
        <strain evidence="2">cv. E1</strain>
        <tissue evidence="1">Leaf</tissue>
    </source>
</reference>
<gene>
    <name evidence="1" type="ORF">J1N35_036245</name>
</gene>
<comment type="caution">
    <text evidence="1">The sequence shown here is derived from an EMBL/GenBank/DDBJ whole genome shotgun (WGS) entry which is preliminary data.</text>
</comment>
<organism evidence="1 2">
    <name type="scientific">Gossypium stocksii</name>
    <dbReference type="NCBI Taxonomy" id="47602"/>
    <lineage>
        <taxon>Eukaryota</taxon>
        <taxon>Viridiplantae</taxon>
        <taxon>Streptophyta</taxon>
        <taxon>Embryophyta</taxon>
        <taxon>Tracheophyta</taxon>
        <taxon>Spermatophyta</taxon>
        <taxon>Magnoliopsida</taxon>
        <taxon>eudicotyledons</taxon>
        <taxon>Gunneridae</taxon>
        <taxon>Pentapetalae</taxon>
        <taxon>rosids</taxon>
        <taxon>malvids</taxon>
        <taxon>Malvales</taxon>
        <taxon>Malvaceae</taxon>
        <taxon>Malvoideae</taxon>
        <taxon>Gossypium</taxon>
    </lineage>
</organism>
<proteinExistence type="predicted"/>
<dbReference type="AlphaFoldDB" id="A0A9D3UHY8"/>
<accession>A0A9D3UHY8</accession>
<sequence length="253" mass="28665">MAVFVKVLTKIDLKRTSTLPDSCLQASPQSQGSKYIRSGIVPRLDDGWIQFVRFQQFRTLYKDDDTLTGPRYKIEVLKGHGDDVERKTRCLLFVARFDTRQNLQIMDGFDILFLTNKTSSHEFLVLKSRSACSLPLHESARTWSLVDISCPFSLRGSARSLTLHESAHSWPFSNLVSSHFGQPARQVRELLHRWPISKRSVGAEIVCTLLPFKLFLAVDSIGSVVDFIVHSASSDISIFQKVVRSFKSIHPLV</sequence>
<protein>
    <submittedName>
        <fullName evidence="1">Uncharacterized protein</fullName>
    </submittedName>
</protein>
<dbReference type="EMBL" id="JAIQCV010000011">
    <property type="protein sequence ID" value="KAH1045461.1"/>
    <property type="molecule type" value="Genomic_DNA"/>
</dbReference>
<evidence type="ECO:0000313" key="1">
    <source>
        <dbReference type="EMBL" id="KAH1045461.1"/>
    </source>
</evidence>